<proteinExistence type="inferred from homology"/>
<evidence type="ECO:0000313" key="3">
    <source>
        <dbReference type="EMBL" id="AEM39155.1"/>
    </source>
</evidence>
<dbReference type="Pfam" id="PF00437">
    <property type="entry name" value="T2SSE"/>
    <property type="match status" value="1"/>
</dbReference>
<organism evidence="3 4">
    <name type="scientific">Pyrolobus fumarii (strain DSM 11204 / 1A)</name>
    <dbReference type="NCBI Taxonomy" id="694429"/>
    <lineage>
        <taxon>Archaea</taxon>
        <taxon>Thermoproteota</taxon>
        <taxon>Thermoprotei</taxon>
        <taxon>Desulfurococcales</taxon>
        <taxon>Pyrodictiaceae</taxon>
        <taxon>Pyrolobus</taxon>
    </lineage>
</organism>
<dbReference type="EMBL" id="CP002838">
    <property type="protein sequence ID" value="AEM39155.1"/>
    <property type="molecule type" value="Genomic_DNA"/>
</dbReference>
<dbReference type="InterPro" id="IPR027417">
    <property type="entry name" value="P-loop_NTPase"/>
</dbReference>
<dbReference type="KEGG" id="pfm:Pyrfu_1296"/>
<dbReference type="GeneID" id="11138479"/>
<dbReference type="STRING" id="694429.Pyrfu_1296"/>
<dbReference type="InterPro" id="IPR003593">
    <property type="entry name" value="AAA+_ATPase"/>
</dbReference>
<dbReference type="GO" id="GO:0016887">
    <property type="term" value="F:ATP hydrolysis activity"/>
    <property type="evidence" value="ECO:0007669"/>
    <property type="project" value="InterPro"/>
</dbReference>
<feature type="domain" description="AAA+ ATPase" evidence="2">
    <location>
        <begin position="244"/>
        <end position="387"/>
    </location>
</feature>
<dbReference type="HOGENOM" id="CLU_005379_2_2_2"/>
<dbReference type="SUPFAM" id="SSF52540">
    <property type="entry name" value="P-loop containing nucleoside triphosphate hydrolases"/>
    <property type="match status" value="1"/>
</dbReference>
<dbReference type="CDD" id="cd01130">
    <property type="entry name" value="VirB11-like_ATPase"/>
    <property type="match status" value="1"/>
</dbReference>
<dbReference type="Proteomes" id="UP000001037">
    <property type="component" value="Chromosome"/>
</dbReference>
<dbReference type="InterPro" id="IPR050921">
    <property type="entry name" value="T4SS_GSP_E_ATPase"/>
</dbReference>
<dbReference type="SMART" id="SM00382">
    <property type="entry name" value="AAA"/>
    <property type="match status" value="1"/>
</dbReference>
<gene>
    <name evidence="3" type="ordered locus">Pyrfu_1296</name>
</gene>
<dbReference type="Gene3D" id="3.30.450.380">
    <property type="match status" value="1"/>
</dbReference>
<dbReference type="eggNOG" id="arCOG01817">
    <property type="taxonomic scope" value="Archaea"/>
</dbReference>
<evidence type="ECO:0000256" key="1">
    <source>
        <dbReference type="ARBA" id="ARBA00006611"/>
    </source>
</evidence>
<accession>G0EGD0</accession>
<protein>
    <submittedName>
        <fullName evidence="3">Type II secretion system protein E</fullName>
    </submittedName>
</protein>
<sequence>MVAGATPSELVFTKSVQCNYECPTIYAYTLGLAKVRIVSCGHRLFYCVDEPSLSREDERLVSEIARRSIVAGLEVIPSDPESLRKLASKLGVPYPILARKLPILKYYVEKAVSGYGPLYPLIRDPEVEEIAIDGPGRAVSVVHRRFEVGWMSTNIVLSEEELDVLVMYLARRIGKPVSIAHPYAEGLTPEGHRVALTFAKEVSRLGSSVVIRKHLEKPLSAIQLIEQGIATELLMAYLWMLVDHGKSVLIVGPTASGKTTLLQAILGLIPSYKRIVTIEDTPEFNLFDRPHWDSLVARHSYSKDVEDVTLEKLAKFALRRRPDVLVIGEIRGVEAEVFLQAAATGHAALATMHADSARSAIDRLKGMGVPDYLLDALDSIVVVKRIRRGDSQVRRVVEVVEYIDGSLVNVFQWNPRDDLLTPTSIVEVVKRSRVLRRIADAEGTGEEALREELERLVRLLRRLREEGVYEFKDVYRRIDEIFNVYVAGEFIATTPAPTGK</sequence>
<dbReference type="OrthoDB" id="33500at2157"/>
<dbReference type="PANTHER" id="PTHR30486:SF6">
    <property type="entry name" value="TYPE IV PILUS RETRACTATION ATPASE PILT"/>
    <property type="match status" value="1"/>
</dbReference>
<dbReference type="InParanoid" id="G0EGD0"/>
<dbReference type="Gene3D" id="3.40.50.300">
    <property type="entry name" value="P-loop containing nucleotide triphosphate hydrolases"/>
    <property type="match status" value="1"/>
</dbReference>
<dbReference type="InterPro" id="IPR001482">
    <property type="entry name" value="T2SS/T4SS_dom"/>
</dbReference>
<reference evidence="3 4" key="1">
    <citation type="journal article" date="2011" name="Stand. Genomic Sci.">
        <title>Complete genome sequence of the hyperthermophilic chemolithoautotroph Pyrolobus fumarii type strain (1A).</title>
        <authorList>
            <person name="Anderson I."/>
            <person name="Goker M."/>
            <person name="Nolan M."/>
            <person name="Lucas S."/>
            <person name="Hammon N."/>
            <person name="Deshpande S."/>
            <person name="Cheng J.F."/>
            <person name="Tapia R."/>
            <person name="Han C."/>
            <person name="Goodwin L."/>
            <person name="Pitluck S."/>
            <person name="Huntemann M."/>
            <person name="Liolios K."/>
            <person name="Ivanova N."/>
            <person name="Pagani I."/>
            <person name="Mavromatis K."/>
            <person name="Ovchinikova G."/>
            <person name="Pati A."/>
            <person name="Chen A."/>
            <person name="Palaniappan K."/>
            <person name="Land M."/>
            <person name="Hauser L."/>
            <person name="Brambilla E.M."/>
            <person name="Huber H."/>
            <person name="Yasawong M."/>
            <person name="Rohde M."/>
            <person name="Spring S."/>
            <person name="Abt B."/>
            <person name="Sikorski J."/>
            <person name="Wirth R."/>
            <person name="Detter J.C."/>
            <person name="Woyke T."/>
            <person name="Bristow J."/>
            <person name="Eisen J.A."/>
            <person name="Markowitz V."/>
            <person name="Hugenholtz P."/>
            <person name="Kyrpides N.C."/>
            <person name="Klenk H.P."/>
            <person name="Lapidus A."/>
        </authorList>
    </citation>
    <scope>NUCLEOTIDE SEQUENCE [LARGE SCALE GENOMIC DNA]</scope>
    <source>
        <strain evidence="4">DSM 11204 / 1A</strain>
    </source>
</reference>
<evidence type="ECO:0000313" key="4">
    <source>
        <dbReference type="Proteomes" id="UP000001037"/>
    </source>
</evidence>
<evidence type="ECO:0000259" key="2">
    <source>
        <dbReference type="SMART" id="SM00382"/>
    </source>
</evidence>
<comment type="similarity">
    <text evidence="1">Belongs to the GSP E family.</text>
</comment>
<keyword evidence="4" id="KW-1185">Reference proteome</keyword>
<dbReference type="PANTHER" id="PTHR30486">
    <property type="entry name" value="TWITCHING MOTILITY PROTEIN PILT"/>
    <property type="match status" value="1"/>
</dbReference>
<dbReference type="AlphaFoldDB" id="G0EGD0"/>
<dbReference type="RefSeq" id="WP_014026832.1">
    <property type="nucleotide sequence ID" value="NC_015931.1"/>
</dbReference>
<name>G0EGD0_PYRF1</name>